<name>A0A9W6YW59_AMBMO</name>
<dbReference type="Gene3D" id="3.80.10.10">
    <property type="entry name" value="Ribonuclease Inhibitor"/>
    <property type="match status" value="1"/>
</dbReference>
<gene>
    <name evidence="1" type="ORF">Amon01_000298000</name>
</gene>
<dbReference type="InterPro" id="IPR032675">
    <property type="entry name" value="LRR_dom_sf"/>
</dbReference>
<organism evidence="1 2">
    <name type="scientific">Ambrosiozyma monospora</name>
    <name type="common">Yeast</name>
    <name type="synonym">Endomycopsis monosporus</name>
    <dbReference type="NCBI Taxonomy" id="43982"/>
    <lineage>
        <taxon>Eukaryota</taxon>
        <taxon>Fungi</taxon>
        <taxon>Dikarya</taxon>
        <taxon>Ascomycota</taxon>
        <taxon>Saccharomycotina</taxon>
        <taxon>Pichiomycetes</taxon>
        <taxon>Pichiales</taxon>
        <taxon>Pichiaceae</taxon>
        <taxon>Ambrosiozyma</taxon>
    </lineage>
</organism>
<dbReference type="Proteomes" id="UP001165063">
    <property type="component" value="Unassembled WGS sequence"/>
</dbReference>
<keyword evidence="2" id="KW-1185">Reference proteome</keyword>
<protein>
    <submittedName>
        <fullName evidence="1">Unnamed protein product</fullName>
    </submittedName>
</protein>
<evidence type="ECO:0000313" key="1">
    <source>
        <dbReference type="EMBL" id="GMG24671.1"/>
    </source>
</evidence>
<reference evidence="1" key="1">
    <citation type="submission" date="2023-04" db="EMBL/GenBank/DDBJ databases">
        <title>Ambrosiozyma monospora NBRC 1965.</title>
        <authorList>
            <person name="Ichikawa N."/>
            <person name="Sato H."/>
            <person name="Tonouchi N."/>
        </authorList>
    </citation>
    <scope>NUCLEOTIDE SEQUENCE</scope>
    <source>
        <strain evidence="1">NBRC 1965</strain>
    </source>
</reference>
<dbReference type="EMBL" id="BSXU01001179">
    <property type="protein sequence ID" value="GMG24671.1"/>
    <property type="molecule type" value="Genomic_DNA"/>
</dbReference>
<proteinExistence type="predicted"/>
<comment type="caution">
    <text evidence="1">The sequence shown here is derived from an EMBL/GenBank/DDBJ whole genome shotgun (WGS) entry which is preliminary data.</text>
</comment>
<sequence length="727" mass="82318">MSSTPLIDDVSLPATPTNHLSVASATSASTLETGFYHSVISQLPPDINSLILKHAIVANFQTSGSKLISLIGYDKKLDDILESCMRYIQFDASMLDKRHLPEFFEFIISRSIKVGKLTIEITSFMNQNKFEILQWPVMHTLMKSCSDCVCFKFSPELNNTRNLKFVEEMKPFLEFGDCLDVGYLGLRFVQSGVLQMLGNLTDLKLSLALPEMNDQLIEVLEKLESWTKIEIQDKEDGEKDKKKKKKNKVRSVEVGLLLVYEKLSDDFKLAEVLKRFEGINFNLKIVHATYLNSNKTGVFSGIESRIVETEGLVSFDDDITSKWLEKCINLKKAKLVSITTFSSSFTVSNDSIEHLEIDGTQIKDVTSLTFCDTKSIRTLTISGITVSSEFLTTLPPLLTQLSLKKVKSTMTTMELPACLRILKLSGNSEHVVFPEITNPIQLTSLSEVEINVEFYNDDPPPTVGPYRSVGKIKEYNEIRKKSRLENSFLFETVQSFIDTLPSSVEKFTLNNDGFLKKYEQCPNSMTGAEVKPLSFLSLPNLNEFNCATYHPAKHHVIKLPQSTFDLSYFSSTIEHMDLGLDNFVFLNQFPQGLVSLRLDLKYYKNSFSELWTSMIMPLDKLLFLETVLPDKGTTIDLRFEQYPKHLCDLKFFSSFGEQQLFIDNIPKNLTNFALKGDTFTVVACGGESIESMKEKMDADVYFKNSAQRQFSKQVLSAFQFLGGYSSI</sequence>
<evidence type="ECO:0000313" key="2">
    <source>
        <dbReference type="Proteomes" id="UP001165063"/>
    </source>
</evidence>
<dbReference type="SUPFAM" id="SSF52058">
    <property type="entry name" value="L domain-like"/>
    <property type="match status" value="1"/>
</dbReference>
<dbReference type="AlphaFoldDB" id="A0A9W6YW59"/>
<accession>A0A9W6YW59</accession>